<keyword evidence="1" id="KW-1133">Transmembrane helix</keyword>
<keyword evidence="1" id="KW-0812">Transmembrane</keyword>
<feature type="transmembrane region" description="Helical" evidence="1">
    <location>
        <begin position="92"/>
        <end position="116"/>
    </location>
</feature>
<dbReference type="Proteomes" id="UP000077381">
    <property type="component" value="Unassembled WGS sequence"/>
</dbReference>
<protein>
    <recommendedName>
        <fullName evidence="4">Integral membrane protein</fullName>
    </recommendedName>
</protein>
<organism evidence="2 3">
    <name type="scientific">Streptomyces jeddahensis</name>
    <dbReference type="NCBI Taxonomy" id="1716141"/>
    <lineage>
        <taxon>Bacteria</taxon>
        <taxon>Bacillati</taxon>
        <taxon>Actinomycetota</taxon>
        <taxon>Actinomycetes</taxon>
        <taxon>Kitasatosporales</taxon>
        <taxon>Streptomycetaceae</taxon>
        <taxon>Streptomyces</taxon>
    </lineage>
</organism>
<proteinExistence type="predicted"/>
<feature type="transmembrane region" description="Helical" evidence="1">
    <location>
        <begin position="122"/>
        <end position="144"/>
    </location>
</feature>
<accession>A0A177HTE2</accession>
<comment type="caution">
    <text evidence="2">The sequence shown here is derived from an EMBL/GenBank/DDBJ whole genome shotgun (WGS) entry which is preliminary data.</text>
</comment>
<feature type="transmembrane region" description="Helical" evidence="1">
    <location>
        <begin position="65"/>
        <end position="85"/>
    </location>
</feature>
<name>A0A177HTE2_9ACTN</name>
<dbReference type="STRING" id="1716141.STSP_24060"/>
<evidence type="ECO:0000313" key="3">
    <source>
        <dbReference type="Proteomes" id="UP000077381"/>
    </source>
</evidence>
<sequence length="155" mass="15739">MPATSTTTSAPVSASLLAGLARTSEPGTMLRRFLALDAVVTTANGIAYVTASEPLGRLLGVDRGLLLGLGVFLVLFGAGVGVLAVRRHPPVLAVRAVIEANLLWAALSLLALAIWLSPTTAGAVWAPLQAVTVAGFAGLQYAALRMLGTGPGLRA</sequence>
<evidence type="ECO:0008006" key="4">
    <source>
        <dbReference type="Google" id="ProtNLM"/>
    </source>
</evidence>
<dbReference type="AlphaFoldDB" id="A0A177HTE2"/>
<keyword evidence="1" id="KW-0472">Membrane</keyword>
<keyword evidence="3" id="KW-1185">Reference proteome</keyword>
<evidence type="ECO:0000256" key="1">
    <source>
        <dbReference type="SAM" id="Phobius"/>
    </source>
</evidence>
<dbReference type="PATRIC" id="fig|1716141.3.peg.2542"/>
<gene>
    <name evidence="2" type="ORF">STSP_24060</name>
</gene>
<reference evidence="2 3" key="1">
    <citation type="submission" date="2015-12" db="EMBL/GenBank/DDBJ databases">
        <title>Genome sequence of Streptomyces sp. G25.</title>
        <authorList>
            <person name="Poehlein A."/>
            <person name="Roettig A."/>
            <person name="Hiessl S."/>
            <person name="Hauschild P."/>
            <person name="Schauer J."/>
            <person name="Madkour M.H."/>
            <person name="Al-Ansari A.M."/>
            <person name="Almakishah N.H."/>
            <person name="Steinbuechel A."/>
            <person name="Daniel R."/>
        </authorList>
    </citation>
    <scope>NUCLEOTIDE SEQUENCE [LARGE SCALE GENOMIC DNA]</scope>
    <source>
        <strain evidence="3">G25(2015)</strain>
    </source>
</reference>
<evidence type="ECO:0000313" key="2">
    <source>
        <dbReference type="EMBL" id="OAH14251.1"/>
    </source>
</evidence>
<dbReference type="EMBL" id="LOHS01000068">
    <property type="protein sequence ID" value="OAH14251.1"/>
    <property type="molecule type" value="Genomic_DNA"/>
</dbReference>